<dbReference type="Proteomes" id="UP000005384">
    <property type="component" value="Unassembled WGS sequence"/>
</dbReference>
<comment type="caution">
    <text evidence="3">The sequence shown here is derived from an EMBL/GenBank/DDBJ whole genome shotgun (WGS) entry which is preliminary data.</text>
</comment>
<evidence type="ECO:0000313" key="4">
    <source>
        <dbReference type="Proteomes" id="UP000005384"/>
    </source>
</evidence>
<dbReference type="OrthoDB" id="9891444at2"/>
<evidence type="ECO:0000313" key="3">
    <source>
        <dbReference type="EMBL" id="EHI58508.1"/>
    </source>
</evidence>
<feature type="compositionally biased region" description="Low complexity" evidence="1">
    <location>
        <begin position="167"/>
        <end position="178"/>
    </location>
</feature>
<dbReference type="HOGENOM" id="CLU_936190_0_0_9"/>
<feature type="region of interest" description="Disordered" evidence="1">
    <location>
        <begin position="159"/>
        <end position="181"/>
    </location>
</feature>
<sequence length="297" mass="33205">MKRAIIFVSSLLLCLCMTGCSSSEFMAGSYYNNYEAGQMDGDYKISGSVHVEDSIMVLYFTALEKTSFHLYGELKDISGSDNLQLVYVNSDDVETVVLDEDVSGKRKLTVDTSLRIDEGKGHLEFRGESLAFKMKLAASNIEWNKFDHLNVTSWTEAKTGDVQAPESGSASDTGDSGDLLNDTLATYTSEEDEYTVLSTEMAEDSNVTVKLIIDVTNQNEESSMTFHGFHLYYRTADGQTVDVIDYEGDSFAMGSFRWKDSFEQEVKLPKGTNELRLENKKGKNYKMTLSVKVMQTE</sequence>
<dbReference type="EMBL" id="ADLN01000096">
    <property type="protein sequence ID" value="EHI58508.1"/>
    <property type="molecule type" value="Genomic_DNA"/>
</dbReference>
<name>G5IIZ4_9FIRM</name>
<dbReference type="RefSeq" id="WP_006781457.1">
    <property type="nucleotide sequence ID" value="NZ_CP040506.1"/>
</dbReference>
<gene>
    <name evidence="3" type="ORF">HMPREF9473_03467</name>
</gene>
<proteinExistence type="predicted"/>
<feature type="signal peptide" evidence="2">
    <location>
        <begin position="1"/>
        <end position="26"/>
    </location>
</feature>
<dbReference type="PATRIC" id="fig|742737.3.peg.3446"/>
<dbReference type="AlphaFoldDB" id="G5IIZ4"/>
<protein>
    <submittedName>
        <fullName evidence="3">Uncharacterized protein</fullName>
    </submittedName>
</protein>
<accession>G5IIZ4</accession>
<evidence type="ECO:0000256" key="2">
    <source>
        <dbReference type="SAM" id="SignalP"/>
    </source>
</evidence>
<keyword evidence="4" id="KW-1185">Reference proteome</keyword>
<reference evidence="3 4" key="1">
    <citation type="submission" date="2011-08" db="EMBL/GenBank/DDBJ databases">
        <title>The Genome Sequence of Clostridium hathewayi WAL-18680.</title>
        <authorList>
            <consortium name="The Broad Institute Genome Sequencing Platform"/>
            <person name="Earl A."/>
            <person name="Ward D."/>
            <person name="Feldgarden M."/>
            <person name="Gevers D."/>
            <person name="Finegold S.M."/>
            <person name="Summanen P.H."/>
            <person name="Molitoris D.R."/>
            <person name="Song M."/>
            <person name="Daigneault M."/>
            <person name="Allen-Vercoe E."/>
            <person name="Young S.K."/>
            <person name="Zeng Q."/>
            <person name="Gargeya S."/>
            <person name="Fitzgerald M."/>
            <person name="Haas B."/>
            <person name="Abouelleil A."/>
            <person name="Alvarado L."/>
            <person name="Arachchi H.M."/>
            <person name="Berlin A."/>
            <person name="Brown A."/>
            <person name="Chapman S.B."/>
            <person name="Chen Z."/>
            <person name="Dunbar C."/>
            <person name="Freedman E."/>
            <person name="Gearin G."/>
            <person name="Gellesch M."/>
            <person name="Goldberg J."/>
            <person name="Griggs A."/>
            <person name="Gujja S."/>
            <person name="Heiman D."/>
            <person name="Howarth C."/>
            <person name="Larson L."/>
            <person name="Lui A."/>
            <person name="MacDonald P.J.P."/>
            <person name="Montmayeur A."/>
            <person name="Murphy C."/>
            <person name="Neiman D."/>
            <person name="Pearson M."/>
            <person name="Priest M."/>
            <person name="Roberts A."/>
            <person name="Saif S."/>
            <person name="Shea T."/>
            <person name="Shenoy N."/>
            <person name="Sisk P."/>
            <person name="Stolte C."/>
            <person name="Sykes S."/>
            <person name="Wortman J."/>
            <person name="Nusbaum C."/>
            <person name="Birren B."/>
        </authorList>
    </citation>
    <scope>NUCLEOTIDE SEQUENCE [LARGE SCALE GENOMIC DNA]</scope>
    <source>
        <strain evidence="3 4">WAL-18680</strain>
    </source>
</reference>
<evidence type="ECO:0000256" key="1">
    <source>
        <dbReference type="SAM" id="MobiDB-lite"/>
    </source>
</evidence>
<feature type="chain" id="PRO_5038344700" evidence="2">
    <location>
        <begin position="27"/>
        <end position="297"/>
    </location>
</feature>
<keyword evidence="2" id="KW-0732">Signal</keyword>
<organism evidence="3 4">
    <name type="scientific">Hungatella hathewayi WAL-18680</name>
    <dbReference type="NCBI Taxonomy" id="742737"/>
    <lineage>
        <taxon>Bacteria</taxon>
        <taxon>Bacillati</taxon>
        <taxon>Bacillota</taxon>
        <taxon>Clostridia</taxon>
        <taxon>Lachnospirales</taxon>
        <taxon>Lachnospiraceae</taxon>
        <taxon>Hungatella</taxon>
    </lineage>
</organism>